<protein>
    <recommendedName>
        <fullName evidence="1">NAD-dependent epimerase/dehydratase domain-containing protein</fullName>
    </recommendedName>
</protein>
<evidence type="ECO:0000259" key="1">
    <source>
        <dbReference type="Pfam" id="PF01370"/>
    </source>
</evidence>
<feature type="domain" description="NAD-dependent epimerase/dehydratase" evidence="1">
    <location>
        <begin position="61"/>
        <end position="271"/>
    </location>
</feature>
<dbReference type="SUPFAM" id="SSF51735">
    <property type="entry name" value="NAD(P)-binding Rossmann-fold domains"/>
    <property type="match status" value="1"/>
</dbReference>
<dbReference type="Proteomes" id="UP000192578">
    <property type="component" value="Unassembled WGS sequence"/>
</dbReference>
<accession>A0A1W0WZ05</accession>
<dbReference type="EMBL" id="MTYJ01000030">
    <property type="protein sequence ID" value="OQV20438.1"/>
    <property type="molecule type" value="Genomic_DNA"/>
</dbReference>
<evidence type="ECO:0000313" key="2">
    <source>
        <dbReference type="EMBL" id="OQV20438.1"/>
    </source>
</evidence>
<organism evidence="2 3">
    <name type="scientific">Hypsibius exemplaris</name>
    <name type="common">Freshwater tardigrade</name>
    <dbReference type="NCBI Taxonomy" id="2072580"/>
    <lineage>
        <taxon>Eukaryota</taxon>
        <taxon>Metazoa</taxon>
        <taxon>Ecdysozoa</taxon>
        <taxon>Tardigrada</taxon>
        <taxon>Eutardigrada</taxon>
        <taxon>Parachela</taxon>
        <taxon>Hypsibioidea</taxon>
        <taxon>Hypsibiidae</taxon>
        <taxon>Hypsibius</taxon>
    </lineage>
</organism>
<dbReference type="PANTHER" id="PTHR48079">
    <property type="entry name" value="PROTEIN YEEZ"/>
    <property type="match status" value="1"/>
</dbReference>
<dbReference type="InterPro" id="IPR036291">
    <property type="entry name" value="NAD(P)-bd_dom_sf"/>
</dbReference>
<dbReference type="InterPro" id="IPR051783">
    <property type="entry name" value="NAD(P)-dependent_oxidoreduct"/>
</dbReference>
<keyword evidence="3" id="KW-1185">Reference proteome</keyword>
<evidence type="ECO:0000313" key="3">
    <source>
        <dbReference type="Proteomes" id="UP000192578"/>
    </source>
</evidence>
<proteinExistence type="predicted"/>
<dbReference type="InterPro" id="IPR001509">
    <property type="entry name" value="Epimerase_deHydtase"/>
</dbReference>
<gene>
    <name evidence="2" type="ORF">BV898_05484</name>
</gene>
<dbReference type="AlphaFoldDB" id="A0A1W0WZ05"/>
<dbReference type="GO" id="GO:0005737">
    <property type="term" value="C:cytoplasm"/>
    <property type="evidence" value="ECO:0007669"/>
    <property type="project" value="TreeGrafter"/>
</dbReference>
<dbReference type="OrthoDB" id="10262413at2759"/>
<name>A0A1W0WZ05_HYPEX</name>
<sequence length="356" mass="38163">MATDKRAHFSLLTSAVRPFSTRPVFTRPVCVCVVLPDRILNDPPFQHPKITMSAEQKIKTVFLTGATGYIGGTVGEKLVAAGYKVLGLVRTPEGAEKLKQRGVEPVLGSLEDAAVLTEAAQRADAVINTANSDHRGAIETLLTALEKSGKPFIHTSGSSVIADDVRGESVNPTVHTEDTFFVPVPHKVARAAIDRYIRESGINRGIRTVIICPTMIYGKGKGIHQDSVQIPKLAELSKAKGAGLYIGKGANIWSNVYIDDCADLYLLALERAPSASFFFAENGENTLKEVAEVVSRSLGFGGKTESWNADEAIKAHGGWAQSAMASNSRVKAVNARKTLQWSPKGPTLAEAVEKGL</sequence>
<dbReference type="Gene3D" id="3.40.50.720">
    <property type="entry name" value="NAD(P)-binding Rossmann-like Domain"/>
    <property type="match status" value="1"/>
</dbReference>
<comment type="caution">
    <text evidence="2">The sequence shown here is derived from an EMBL/GenBank/DDBJ whole genome shotgun (WGS) entry which is preliminary data.</text>
</comment>
<reference evidence="3" key="1">
    <citation type="submission" date="2017-01" db="EMBL/GenBank/DDBJ databases">
        <title>Comparative genomics of anhydrobiosis in the tardigrade Hypsibius dujardini.</title>
        <authorList>
            <person name="Yoshida Y."/>
            <person name="Koutsovoulos G."/>
            <person name="Laetsch D."/>
            <person name="Stevens L."/>
            <person name="Kumar S."/>
            <person name="Horikawa D."/>
            <person name="Ishino K."/>
            <person name="Komine S."/>
            <person name="Tomita M."/>
            <person name="Blaxter M."/>
            <person name="Arakawa K."/>
        </authorList>
    </citation>
    <scope>NUCLEOTIDE SEQUENCE [LARGE SCALE GENOMIC DNA]</scope>
    <source>
        <strain evidence="3">Z151</strain>
    </source>
</reference>
<dbReference type="PANTHER" id="PTHR48079:SF6">
    <property type="entry name" value="NAD(P)-BINDING DOMAIN-CONTAINING PROTEIN-RELATED"/>
    <property type="match status" value="1"/>
</dbReference>
<dbReference type="Pfam" id="PF01370">
    <property type="entry name" value="Epimerase"/>
    <property type="match status" value="1"/>
</dbReference>
<dbReference type="GO" id="GO:0004029">
    <property type="term" value="F:aldehyde dehydrogenase (NAD+) activity"/>
    <property type="evidence" value="ECO:0007669"/>
    <property type="project" value="TreeGrafter"/>
</dbReference>